<dbReference type="Pfam" id="PF13905">
    <property type="entry name" value="Thioredoxin_8"/>
    <property type="match status" value="1"/>
</dbReference>
<dbReference type="EMBL" id="MAHX01000004">
    <property type="protein sequence ID" value="OPC69014.1"/>
    <property type="molecule type" value="Genomic_DNA"/>
</dbReference>
<accession>A0A1T3MWR9</accession>
<evidence type="ECO:0000313" key="2">
    <source>
        <dbReference type="EMBL" id="OPC69014.1"/>
    </source>
</evidence>
<dbReference type="InterPro" id="IPR036249">
    <property type="entry name" value="Thioredoxin-like_sf"/>
</dbReference>
<keyword evidence="3" id="KW-1185">Reference proteome</keyword>
<evidence type="ECO:0000313" key="3">
    <source>
        <dbReference type="Proteomes" id="UP000190813"/>
    </source>
</evidence>
<organism evidence="2 3">
    <name type="scientific">Elizabethkingia occulta</name>
    <dbReference type="NCBI Taxonomy" id="1867263"/>
    <lineage>
        <taxon>Bacteria</taxon>
        <taxon>Pseudomonadati</taxon>
        <taxon>Bacteroidota</taxon>
        <taxon>Flavobacteriia</taxon>
        <taxon>Flavobacteriales</taxon>
        <taxon>Weeksellaceae</taxon>
        <taxon>Elizabethkingia</taxon>
    </lineage>
</organism>
<dbReference type="Gene3D" id="3.40.30.10">
    <property type="entry name" value="Glutaredoxin"/>
    <property type="match status" value="1"/>
</dbReference>
<sequence>MNRKFLTFIIVISGLVIIKSQNVEMNFPKFAGKSYDFILFQGDHQETVYQGIIPKDGKFTLSVPDSYGTYTGMSRWLITGTKEGGGLDMFIPGHHFSVSCPEENPSEKNIVYINNEGDQELNRLFKYQQEILSRYQSMLLASRSYDSSFAYYSIFKTELEKQKNEYVSFQRDLREKSDYISRFLSIANLTRGIGGTLSEQEEERGRDAADYISQNLDWKTLYTSGHWSTIIGSWISIHSDILKDPVNFTKQFKAITNRISSAELYTDFCGRVSYYLGQFGKDDYISLIAPVVISSGKIIHYEGSLSSYIRGTVGLKGSDLVLETYKESSKNEDFSAYRNQKDRTVKISDLAGSNYNQILLLFYKSDCGHCDELLRELSARSKNSNSKKIRIIGISSDRDKEIFSKRQNALGWKDLYCDYKGVTGANYKNYGITATPTLVLMDNTGTIIYRGASLKELQTYLKK</sequence>
<dbReference type="Proteomes" id="UP000190813">
    <property type="component" value="Unassembled WGS sequence"/>
</dbReference>
<name>A0A1T3MWR9_9FLAO</name>
<feature type="domain" description="Thioredoxin" evidence="1">
    <location>
        <begin position="325"/>
        <end position="463"/>
    </location>
</feature>
<dbReference type="AlphaFoldDB" id="A0A1T3MWR9"/>
<dbReference type="InterPro" id="IPR012336">
    <property type="entry name" value="Thioredoxin-like_fold"/>
</dbReference>
<reference evidence="2 3" key="1">
    <citation type="submission" date="2016-06" db="EMBL/GenBank/DDBJ databases">
        <title>Revisiting the taxonomy of the Elizabethkingia Genus based on Whole-Genome Sequencing, Optical Mapping, and MALDI-TOF.</title>
        <authorList>
            <person name="Nicholson A.C."/>
        </authorList>
    </citation>
    <scope>NUCLEOTIDE SEQUENCE [LARGE SCALE GENOMIC DNA]</scope>
    <source>
        <strain evidence="2 3">G4070</strain>
    </source>
</reference>
<dbReference type="SUPFAM" id="SSF52833">
    <property type="entry name" value="Thioredoxin-like"/>
    <property type="match status" value="1"/>
</dbReference>
<dbReference type="RefSeq" id="WP_165690084.1">
    <property type="nucleotide sequence ID" value="NZ_CBCSBR010000074.1"/>
</dbReference>
<comment type="caution">
    <text evidence="2">The sequence shown here is derived from an EMBL/GenBank/DDBJ whole genome shotgun (WGS) entry which is preliminary data.</text>
</comment>
<gene>
    <name evidence="2" type="ORF">BAZ10_00280</name>
</gene>
<dbReference type="PROSITE" id="PS51352">
    <property type="entry name" value="THIOREDOXIN_2"/>
    <property type="match status" value="1"/>
</dbReference>
<protein>
    <recommendedName>
        <fullName evidence="1">Thioredoxin domain-containing protein</fullName>
    </recommendedName>
</protein>
<evidence type="ECO:0000259" key="1">
    <source>
        <dbReference type="PROSITE" id="PS51352"/>
    </source>
</evidence>
<proteinExistence type="predicted"/>
<dbReference type="InterPro" id="IPR013766">
    <property type="entry name" value="Thioredoxin_domain"/>
</dbReference>